<dbReference type="PANTHER" id="PTHR48075:SF5">
    <property type="entry name" value="3-HYDROXYBUTYRYL-COA DEHYDROGENASE"/>
    <property type="match status" value="1"/>
</dbReference>
<dbReference type="SUPFAM" id="SSF48179">
    <property type="entry name" value="6-phosphogluconate dehydrogenase C-terminal domain-like"/>
    <property type="match status" value="2"/>
</dbReference>
<dbReference type="EMBL" id="KF901146">
    <property type="protein sequence ID" value="AIF19745.1"/>
    <property type="molecule type" value="Genomic_DNA"/>
</dbReference>
<dbReference type="FunFam" id="3.40.50.720:FF:000009">
    <property type="entry name" value="Fatty oxidation complex, alpha subunit"/>
    <property type="match status" value="1"/>
</dbReference>
<dbReference type="Gene3D" id="3.40.50.720">
    <property type="entry name" value="NAD(P)-binding Rossmann-like Domain"/>
    <property type="match status" value="1"/>
</dbReference>
<proteinExistence type="predicted"/>
<dbReference type="EC" id="1.1.1.35" evidence="4"/>
<dbReference type="InterPro" id="IPR006176">
    <property type="entry name" value="3-OHacyl-CoA_DH_NAD-bd"/>
</dbReference>
<feature type="domain" description="3-hydroxyacyl-CoA dehydrogenase NAD binding" evidence="3">
    <location>
        <begin position="8"/>
        <end position="188"/>
    </location>
</feature>
<dbReference type="InterPro" id="IPR013328">
    <property type="entry name" value="6PGD_dom2"/>
</dbReference>
<dbReference type="SUPFAM" id="SSF51735">
    <property type="entry name" value="NAD(P)-binding Rossmann-fold domains"/>
    <property type="match status" value="1"/>
</dbReference>
<dbReference type="Gene3D" id="1.10.1040.10">
    <property type="entry name" value="N-(1-d-carboxylethyl)-l-norvaline Dehydrogenase, domain 2"/>
    <property type="match status" value="2"/>
</dbReference>
<name>A0A075HVY4_9ARCH</name>
<dbReference type="GO" id="GO:0003857">
    <property type="term" value="F:(3S)-3-hydroxyacyl-CoA dehydrogenase (NAD+) activity"/>
    <property type="evidence" value="ECO:0007669"/>
    <property type="project" value="UniProtKB-EC"/>
</dbReference>
<evidence type="ECO:0000259" key="3">
    <source>
        <dbReference type="Pfam" id="PF02737"/>
    </source>
</evidence>
<dbReference type="GO" id="GO:0006631">
    <property type="term" value="P:fatty acid metabolic process"/>
    <property type="evidence" value="ECO:0007669"/>
    <property type="project" value="InterPro"/>
</dbReference>
<dbReference type="InterPro" id="IPR008927">
    <property type="entry name" value="6-PGluconate_DH-like_C_sf"/>
</dbReference>
<dbReference type="InterPro" id="IPR006108">
    <property type="entry name" value="3HC_DH_C"/>
</dbReference>
<dbReference type="Pfam" id="PF02737">
    <property type="entry name" value="3HCDH_N"/>
    <property type="match status" value="1"/>
</dbReference>
<dbReference type="Pfam" id="PF00725">
    <property type="entry name" value="3HCDH"/>
    <property type="match status" value="1"/>
</dbReference>
<keyword evidence="1 4" id="KW-0560">Oxidoreductase</keyword>
<dbReference type="InterPro" id="IPR036291">
    <property type="entry name" value="NAD(P)-bd_dom_sf"/>
</dbReference>
<organism evidence="4">
    <name type="scientific">uncultured marine thaumarchaeote KM3_87_F05</name>
    <dbReference type="NCBI Taxonomy" id="1456329"/>
    <lineage>
        <taxon>Archaea</taxon>
        <taxon>Nitrososphaerota</taxon>
        <taxon>environmental samples</taxon>
    </lineage>
</organism>
<dbReference type="AlphaFoldDB" id="A0A075HVY4"/>
<dbReference type="GO" id="GO:0070403">
    <property type="term" value="F:NAD+ binding"/>
    <property type="evidence" value="ECO:0007669"/>
    <property type="project" value="InterPro"/>
</dbReference>
<feature type="domain" description="3-hydroxyacyl-CoA dehydrogenase C-terminal" evidence="2">
    <location>
        <begin position="191"/>
        <end position="286"/>
    </location>
</feature>
<sequence>MDGMEIKNITVLGSGIMGHGIAQVSAMAGYNVILRDIEQQFLDKAMEKIKWSLGKLVSKGKISEDQQNEIFSRIKPIVDLNEAVHDSDLVIEAVPEIMELKKKVYAELDRVANDRIVFASNTSTLPITEIADTISRPDKFIGIHFFNPPQLMKLVEVIPGQETSNDVVDLTTNFVKSVNKIPVICRKDVPGFIVNRLFIPLVHEACYVMERQQIQQTEIDSAVKFKLGFPMGIFELADFTGLDVIHKATIEMHVRDKKVILPHPTIEQLFNEKKLGQKSGEGFYKYSDDKYERIPLSEELAQKCNPIQIIGNILNNAAWLITNNASDIDEIEKAANLGLGLKKPLFETAKEIGMQKIVDELNQLSKKYGTFYEPDSLLLSMC</sequence>
<evidence type="ECO:0000256" key="1">
    <source>
        <dbReference type="ARBA" id="ARBA00023002"/>
    </source>
</evidence>
<reference evidence="4" key="1">
    <citation type="journal article" date="2014" name="Genome Biol. Evol.">
        <title>Pangenome evidence for extensive interdomain horizontal transfer affecting lineage core and shell genes in uncultured planktonic thaumarchaeota and euryarchaeota.</title>
        <authorList>
            <person name="Deschamps P."/>
            <person name="Zivanovic Y."/>
            <person name="Moreira D."/>
            <person name="Rodriguez-Valera F."/>
            <person name="Lopez-Garcia P."/>
        </authorList>
    </citation>
    <scope>NUCLEOTIDE SEQUENCE</scope>
</reference>
<evidence type="ECO:0000313" key="4">
    <source>
        <dbReference type="EMBL" id="AIF19745.1"/>
    </source>
</evidence>
<accession>A0A075HVY4</accession>
<dbReference type="PANTHER" id="PTHR48075">
    <property type="entry name" value="3-HYDROXYACYL-COA DEHYDROGENASE FAMILY PROTEIN"/>
    <property type="match status" value="1"/>
</dbReference>
<protein>
    <submittedName>
        <fullName evidence="4">3-hydroxybutyryl-CoA dehydrogenase</fullName>
        <ecNumber evidence="4">1.1.1.35</ecNumber>
    </submittedName>
</protein>
<evidence type="ECO:0000259" key="2">
    <source>
        <dbReference type="Pfam" id="PF00725"/>
    </source>
</evidence>